<evidence type="ECO:0000256" key="1">
    <source>
        <dbReference type="SAM" id="MobiDB-lite"/>
    </source>
</evidence>
<feature type="region of interest" description="Disordered" evidence="1">
    <location>
        <begin position="1"/>
        <end position="38"/>
    </location>
</feature>
<dbReference type="EMBL" id="BAAAUD010000031">
    <property type="protein sequence ID" value="GAA2941940.1"/>
    <property type="molecule type" value="Genomic_DNA"/>
</dbReference>
<evidence type="ECO:0000313" key="2">
    <source>
        <dbReference type="EMBL" id="GAA2941940.1"/>
    </source>
</evidence>
<proteinExistence type="predicted"/>
<evidence type="ECO:0000313" key="3">
    <source>
        <dbReference type="Proteomes" id="UP001500403"/>
    </source>
</evidence>
<organism evidence="2 3">
    <name type="scientific">Streptomyces enissocaesilis</name>
    <dbReference type="NCBI Taxonomy" id="332589"/>
    <lineage>
        <taxon>Bacteria</taxon>
        <taxon>Bacillati</taxon>
        <taxon>Actinomycetota</taxon>
        <taxon>Actinomycetes</taxon>
        <taxon>Kitasatosporales</taxon>
        <taxon>Streptomycetaceae</taxon>
        <taxon>Streptomyces</taxon>
        <taxon>Streptomyces rochei group</taxon>
    </lineage>
</organism>
<name>A0ABN3X7R4_9ACTN</name>
<sequence length="91" mass="9792">MPPGELCIPARKGERRDRQEQKQPARDVDRGLRDPAPGARRVVAEGFAGGEYQAADALLSGAHEKLVPPQRVSLRRPGRGPPFSGSGRGLL</sequence>
<reference evidence="2 3" key="1">
    <citation type="journal article" date="2019" name="Int. J. Syst. Evol. Microbiol.">
        <title>The Global Catalogue of Microorganisms (GCM) 10K type strain sequencing project: providing services to taxonomists for standard genome sequencing and annotation.</title>
        <authorList>
            <consortium name="The Broad Institute Genomics Platform"/>
            <consortium name="The Broad Institute Genome Sequencing Center for Infectious Disease"/>
            <person name="Wu L."/>
            <person name="Ma J."/>
        </authorList>
    </citation>
    <scope>NUCLEOTIDE SEQUENCE [LARGE SCALE GENOMIC DNA]</scope>
    <source>
        <strain evidence="2 3">JCM 9088</strain>
    </source>
</reference>
<comment type="caution">
    <text evidence="2">The sequence shown here is derived from an EMBL/GenBank/DDBJ whole genome shotgun (WGS) entry which is preliminary data.</text>
</comment>
<accession>A0ABN3X7R4</accession>
<feature type="region of interest" description="Disordered" evidence="1">
    <location>
        <begin position="68"/>
        <end position="91"/>
    </location>
</feature>
<dbReference type="Proteomes" id="UP001500403">
    <property type="component" value="Unassembled WGS sequence"/>
</dbReference>
<keyword evidence="3" id="KW-1185">Reference proteome</keyword>
<feature type="compositionally biased region" description="Basic and acidic residues" evidence="1">
    <location>
        <begin position="11"/>
        <end position="33"/>
    </location>
</feature>
<protein>
    <submittedName>
        <fullName evidence="2">Uncharacterized protein</fullName>
    </submittedName>
</protein>
<gene>
    <name evidence="2" type="ORF">GCM10010446_28950</name>
</gene>